<dbReference type="Gene3D" id="3.30.559.10">
    <property type="entry name" value="Chloramphenicol acetyltransferase-like domain"/>
    <property type="match status" value="2"/>
</dbReference>
<evidence type="ECO:0000313" key="2">
    <source>
        <dbReference type="EMBL" id="KAG0652360.1"/>
    </source>
</evidence>
<sequence length="525" mass="57846">MFENNSLDVRVTSSSNVFPSIRQGSTTTVPLSIIDSTVSGFAPCAGIWYYDPPSSPEPFLSTSHMRNALSKTLTSYPQLCGRIRFAKTQSKTGHTNRYRRVHVTYNAETDIGVPFIVAESPKNLADFIPSTASRKASSKVWDASQLPSHELFPATSLALSSDSTPADAPGLIIQITTFACGSTAIALEFAHCLADAHSMSVFIKDWASISQTIQAGEALPILSPTFDPQLLDSAAGGDIDAKNPDPALQEQARNLPFHRFDWYRQVPGQPWPLQIPPDFDHSQRLSPTSPIPWADWKVEAPCLQRIIHFSADEIQSIYAHAISQDPESKISKHDALLAHLWTRINEARLVPRGTQTYLNMTFGIRPRLSPPLPDNFLGSPILIAAIQSPPLSAVPGENSLLSESAKQIRKTLQVFTPSAIAAHLHDAAFEYCPQRIWQGFLGDKHLLLTTWLYLRVHDVDFVGNGGPSLRFVESVMPSCDGLVQIMEAPGHRDGTGHWSRNGVDVNLFLEKDVMERLLEDGLLWG</sequence>
<keyword evidence="1 2" id="KW-0808">Transferase</keyword>
<keyword evidence="3" id="KW-1185">Reference proteome</keyword>
<evidence type="ECO:0000256" key="1">
    <source>
        <dbReference type="ARBA" id="ARBA00022679"/>
    </source>
</evidence>
<accession>A0A9P6VRM0</accession>
<name>A0A9P6VRM0_9HELO</name>
<dbReference type="Proteomes" id="UP000785200">
    <property type="component" value="Unassembled WGS sequence"/>
</dbReference>
<dbReference type="AlphaFoldDB" id="A0A9P6VRM0"/>
<dbReference type="PANTHER" id="PTHR31642:SF310">
    <property type="entry name" value="FATTY ALCOHOL:CAFFEOYL-COA ACYLTRANSFERASE"/>
    <property type="match status" value="1"/>
</dbReference>
<proteinExistence type="predicted"/>
<reference evidence="2" key="1">
    <citation type="submission" date="2019-07" db="EMBL/GenBank/DDBJ databases">
        <title>Hyphodiscus hymeniophilus genome sequencing and assembly.</title>
        <authorList>
            <person name="Kramer G."/>
            <person name="Nodwell J."/>
        </authorList>
    </citation>
    <scope>NUCLEOTIDE SEQUENCE</scope>
    <source>
        <strain evidence="2">ATCC 34498</strain>
    </source>
</reference>
<dbReference type="InterPro" id="IPR023213">
    <property type="entry name" value="CAT-like_dom_sf"/>
</dbReference>
<dbReference type="GO" id="GO:0044550">
    <property type="term" value="P:secondary metabolite biosynthetic process"/>
    <property type="evidence" value="ECO:0007669"/>
    <property type="project" value="TreeGrafter"/>
</dbReference>
<comment type="caution">
    <text evidence="2">The sequence shown here is derived from an EMBL/GenBank/DDBJ whole genome shotgun (WGS) entry which is preliminary data.</text>
</comment>
<dbReference type="Pfam" id="PF02458">
    <property type="entry name" value="Transferase"/>
    <property type="match status" value="1"/>
</dbReference>
<dbReference type="InterPro" id="IPR050317">
    <property type="entry name" value="Plant_Fungal_Acyltransferase"/>
</dbReference>
<protein>
    <submittedName>
        <fullName evidence="2">Bahd hydroxycinnamoyl transferase HCT1</fullName>
    </submittedName>
</protein>
<dbReference type="EMBL" id="VNKQ01000003">
    <property type="protein sequence ID" value="KAG0652360.1"/>
    <property type="molecule type" value="Genomic_DNA"/>
</dbReference>
<organism evidence="2 3">
    <name type="scientific">Hyphodiscus hymeniophilus</name>
    <dbReference type="NCBI Taxonomy" id="353542"/>
    <lineage>
        <taxon>Eukaryota</taxon>
        <taxon>Fungi</taxon>
        <taxon>Dikarya</taxon>
        <taxon>Ascomycota</taxon>
        <taxon>Pezizomycotina</taxon>
        <taxon>Leotiomycetes</taxon>
        <taxon>Helotiales</taxon>
        <taxon>Hyphodiscaceae</taxon>
        <taxon>Hyphodiscus</taxon>
    </lineage>
</organism>
<gene>
    <name evidence="2" type="ORF">D0Z07_1188</name>
</gene>
<evidence type="ECO:0000313" key="3">
    <source>
        <dbReference type="Proteomes" id="UP000785200"/>
    </source>
</evidence>
<dbReference type="PANTHER" id="PTHR31642">
    <property type="entry name" value="TRICHOTHECENE 3-O-ACETYLTRANSFERASE"/>
    <property type="match status" value="1"/>
</dbReference>
<dbReference type="OrthoDB" id="444127at2759"/>
<dbReference type="GO" id="GO:0016747">
    <property type="term" value="F:acyltransferase activity, transferring groups other than amino-acyl groups"/>
    <property type="evidence" value="ECO:0007669"/>
    <property type="project" value="TreeGrafter"/>
</dbReference>